<dbReference type="EMBL" id="KI276790">
    <property type="protein sequence ID" value="ESA21039.1"/>
    <property type="molecule type" value="Genomic_DNA"/>
</dbReference>
<name>U9UKW8_RHIID</name>
<proteinExistence type="predicted"/>
<protein>
    <submittedName>
        <fullName evidence="1">Uncharacterized protein</fullName>
    </submittedName>
</protein>
<gene>
    <name evidence="1" type="ORF">GLOINDRAFT_17895</name>
</gene>
<dbReference type="AlphaFoldDB" id="U9UKW8"/>
<sequence length="87" mass="10335">MDWRSLNNNRRQAENENALELARWLESRDNILWVSYQDLNHVLVMKMPKNICGMDLIVFWLLALKVMLMLEPHSLILYNLQGKVNPI</sequence>
<evidence type="ECO:0000313" key="1">
    <source>
        <dbReference type="EMBL" id="ESA21039.1"/>
    </source>
</evidence>
<organism evidence="1">
    <name type="scientific">Rhizophagus irregularis (strain DAOM 181602 / DAOM 197198 / MUCL 43194)</name>
    <name type="common">Arbuscular mycorrhizal fungus</name>
    <name type="synonym">Glomus intraradices</name>
    <dbReference type="NCBI Taxonomy" id="747089"/>
    <lineage>
        <taxon>Eukaryota</taxon>
        <taxon>Fungi</taxon>
        <taxon>Fungi incertae sedis</taxon>
        <taxon>Mucoromycota</taxon>
        <taxon>Glomeromycotina</taxon>
        <taxon>Glomeromycetes</taxon>
        <taxon>Glomerales</taxon>
        <taxon>Glomeraceae</taxon>
        <taxon>Rhizophagus</taxon>
    </lineage>
</organism>
<reference evidence="1" key="1">
    <citation type="submission" date="2013-07" db="EMBL/GenBank/DDBJ databases">
        <title>The genome of an arbuscular mycorrhizal fungus provides insights into the evolution of the oldest plant symbiosis.</title>
        <authorList>
            <consortium name="DOE Joint Genome Institute"/>
            <person name="Tisserant E."/>
            <person name="Malbreil M."/>
            <person name="Kuo A."/>
            <person name="Kohler A."/>
            <person name="Symeonidi A."/>
            <person name="Balestrini R."/>
            <person name="Charron P."/>
            <person name="Duensing N."/>
            <person name="Frei-dit-Frey N."/>
            <person name="Gianinazzi-Pearson V."/>
            <person name="Gilbert B."/>
            <person name="Handa Y."/>
            <person name="Hijri M."/>
            <person name="Kaul R."/>
            <person name="Kawaguchi M."/>
            <person name="Krajinski F."/>
            <person name="Lammers P."/>
            <person name="Lapierre D."/>
            <person name="Masclaux F.G."/>
            <person name="Murat C."/>
            <person name="Morin E."/>
            <person name="Ndikumana S."/>
            <person name="Pagni M."/>
            <person name="Petitpierre D."/>
            <person name="Requena N."/>
            <person name="Rosikiewicz P."/>
            <person name="Riley R."/>
            <person name="Saito K."/>
            <person name="San Clemente H."/>
            <person name="Shapiro H."/>
            <person name="van Tuinen D."/>
            <person name="Becard G."/>
            <person name="Bonfante P."/>
            <person name="Paszkowski U."/>
            <person name="Shachar-Hill Y."/>
            <person name="Young J.P."/>
            <person name="Sanders I.R."/>
            <person name="Henrissat B."/>
            <person name="Rensing S.A."/>
            <person name="Grigoriev I.V."/>
            <person name="Corradi N."/>
            <person name="Roux C."/>
            <person name="Martin F."/>
        </authorList>
    </citation>
    <scope>NUCLEOTIDE SEQUENCE</scope>
    <source>
        <strain evidence="1">DAOM 197198</strain>
    </source>
</reference>
<dbReference type="HOGENOM" id="CLU_2484462_0_0_1"/>
<accession>U9UKW8</accession>